<gene>
    <name evidence="1" type="ORF">AVDCRST_MAG93-1344</name>
</gene>
<proteinExistence type="predicted"/>
<accession>A0A6J4I580</accession>
<name>A0A6J4I580_9CHLR</name>
<dbReference type="AlphaFoldDB" id="A0A6J4I580"/>
<evidence type="ECO:0000313" key="1">
    <source>
        <dbReference type="EMBL" id="CAA9241472.1"/>
    </source>
</evidence>
<organism evidence="1">
    <name type="scientific">uncultured Chloroflexia bacterium</name>
    <dbReference type="NCBI Taxonomy" id="1672391"/>
    <lineage>
        <taxon>Bacteria</taxon>
        <taxon>Bacillati</taxon>
        <taxon>Chloroflexota</taxon>
        <taxon>Chloroflexia</taxon>
        <taxon>environmental samples</taxon>
    </lineage>
</organism>
<reference evidence="1" key="1">
    <citation type="submission" date="2020-02" db="EMBL/GenBank/DDBJ databases">
        <authorList>
            <person name="Meier V. D."/>
        </authorList>
    </citation>
    <scope>NUCLEOTIDE SEQUENCE</scope>
    <source>
        <strain evidence="1">AVDCRST_MAG93</strain>
    </source>
</reference>
<protein>
    <submittedName>
        <fullName evidence="1">Uncharacterized protein</fullName>
    </submittedName>
</protein>
<sequence length="119" mass="12034">MPGLLVHIGAILNCPHPVGAVTANTSGVPRVWVNKGAQPVLTVKDLHAVAGCTVQVAGNPHPCVSVRLDPATRVFVNGTPGVIGPPAAILTPAALCYSADQLPQGPPNSSPIQKNVVAT</sequence>
<dbReference type="EMBL" id="CADCTR010000456">
    <property type="protein sequence ID" value="CAA9241472.1"/>
    <property type="molecule type" value="Genomic_DNA"/>
</dbReference>